<dbReference type="Pfam" id="PF13181">
    <property type="entry name" value="TPR_8"/>
    <property type="match status" value="1"/>
</dbReference>
<organism evidence="1 2">
    <name type="scientific">Mesorhizobium jarvisii</name>
    <dbReference type="NCBI Taxonomy" id="1777867"/>
    <lineage>
        <taxon>Bacteria</taxon>
        <taxon>Pseudomonadati</taxon>
        <taxon>Pseudomonadota</taxon>
        <taxon>Alphaproteobacteria</taxon>
        <taxon>Hyphomicrobiales</taxon>
        <taxon>Phyllobacteriaceae</taxon>
        <taxon>Mesorhizobium</taxon>
    </lineage>
</organism>
<dbReference type="InterPro" id="IPR026634">
    <property type="entry name" value="TPST-like"/>
</dbReference>
<dbReference type="GO" id="GO:0008476">
    <property type="term" value="F:protein-tyrosine sulfotransferase activity"/>
    <property type="evidence" value="ECO:0007669"/>
    <property type="project" value="InterPro"/>
</dbReference>
<reference evidence="1 2" key="1">
    <citation type="submission" date="2018-09" db="EMBL/GenBank/DDBJ databases">
        <title>Mesorhizobium carmichaelinearum sp. nov. isolated from Carmichaelinea spp. root nodules in New Zealand.</title>
        <authorList>
            <person name="De Meyer S.E."/>
        </authorList>
    </citation>
    <scope>NUCLEOTIDE SEQUENCE [LARGE SCALE GENOMIC DNA]</scope>
    <source>
        <strain evidence="1 2">LMG 28313</strain>
    </source>
</reference>
<comment type="caution">
    <text evidence="1">The sequence shown here is derived from an EMBL/GenBank/DDBJ whole genome shotgun (WGS) entry which is preliminary data.</text>
</comment>
<evidence type="ECO:0000313" key="1">
    <source>
        <dbReference type="EMBL" id="RJT32469.1"/>
    </source>
</evidence>
<dbReference type="Pfam" id="PF14559">
    <property type="entry name" value="TPR_19"/>
    <property type="match status" value="1"/>
</dbReference>
<dbReference type="SMART" id="SM00028">
    <property type="entry name" value="TPR"/>
    <property type="match status" value="5"/>
</dbReference>
<dbReference type="InterPro" id="IPR019734">
    <property type="entry name" value="TPR_rpt"/>
</dbReference>
<dbReference type="EMBL" id="QZXA01000007">
    <property type="protein sequence ID" value="RJT32469.1"/>
    <property type="molecule type" value="Genomic_DNA"/>
</dbReference>
<dbReference type="Gene3D" id="3.40.50.300">
    <property type="entry name" value="P-loop containing nucleotide triphosphate hydrolases"/>
    <property type="match status" value="1"/>
</dbReference>
<dbReference type="Pfam" id="PF13414">
    <property type="entry name" value="TPR_11"/>
    <property type="match status" value="1"/>
</dbReference>
<keyword evidence="2" id="KW-1185">Reference proteome</keyword>
<sequence>MNNRLPPAWSRHLKVQILPKKAGPMKTGLPTPSPMPKMSGAQDDDTLLRRAIELQRANRLPEAEELCHRILTRKPNHALALYVLGTIGLNFDDELALEYLSQACSEMPGNPYFQFTLGECYLKLGDYLPAIAHLQRACELKPDMVEALCALGRAYVDFDKGEMALPVYQKALELNRDHPLVRIGLARILIDLGRMEEATAYLEETIARRENVSAAYMALVNIRRFSTAPPELDSILTELSNSPNSADEAYNLHQAAGKVLNDLERYDEAIEHYLKAKEFRAQTCDIESYRRWVDSMIALFDTELLATKAGYGDPSEVPVFVLGMPRSGTTLTEQICSSHPDVHSAGELTKLGRIAVSTNLKMELGPAFGQMVKLMTAERSQIFAEEYLSNLRIYSPLASRIVDKMPHNFEIIGLIGILFPNARIIHCRRSPIDSCLSCFVSSLKGTHTYTSDLTTLGLYYREYHRLMCHWKSIMPGRIFDNSYEDLIVDQEGQSRRLINHLGLAWDNACLRFFEKEGSVKTLSHWQVRQPIYSSSVKRWKNYEGKIQPLIEALGDLADV</sequence>
<dbReference type="InterPro" id="IPR011990">
    <property type="entry name" value="TPR-like_helical_dom_sf"/>
</dbReference>
<accession>A0A6M7TL17</accession>
<dbReference type="InterPro" id="IPR027417">
    <property type="entry name" value="P-loop_NTPase"/>
</dbReference>
<protein>
    <submittedName>
        <fullName evidence="1">Sulfotransferase family protein</fullName>
    </submittedName>
</protein>
<dbReference type="SUPFAM" id="SSF48452">
    <property type="entry name" value="TPR-like"/>
    <property type="match status" value="1"/>
</dbReference>
<name>A0A6M7TL17_9HYPH</name>
<dbReference type="SUPFAM" id="SSF52540">
    <property type="entry name" value="P-loop containing nucleoside triphosphate hydrolases"/>
    <property type="match status" value="1"/>
</dbReference>
<dbReference type="PROSITE" id="PS50005">
    <property type="entry name" value="TPR"/>
    <property type="match status" value="2"/>
</dbReference>
<dbReference type="Proteomes" id="UP000275530">
    <property type="component" value="Unassembled WGS sequence"/>
</dbReference>
<dbReference type="Pfam" id="PF13469">
    <property type="entry name" value="Sulfotransfer_3"/>
    <property type="match status" value="1"/>
</dbReference>
<dbReference type="PANTHER" id="PTHR12788">
    <property type="entry name" value="PROTEIN-TYROSINE SULFOTRANSFERASE 2"/>
    <property type="match status" value="1"/>
</dbReference>
<dbReference type="RefSeq" id="WP_064985033.1">
    <property type="nucleotide sequence ID" value="NZ_CP033507.1"/>
</dbReference>
<dbReference type="Gene3D" id="1.25.40.10">
    <property type="entry name" value="Tetratricopeptide repeat domain"/>
    <property type="match status" value="1"/>
</dbReference>
<evidence type="ECO:0000313" key="2">
    <source>
        <dbReference type="Proteomes" id="UP000275530"/>
    </source>
</evidence>
<dbReference type="AlphaFoldDB" id="A0A6M7TL17"/>
<gene>
    <name evidence="1" type="ORF">D3242_20135</name>
</gene>
<proteinExistence type="predicted"/>
<dbReference type="PANTHER" id="PTHR12788:SF10">
    <property type="entry name" value="PROTEIN-TYROSINE SULFOTRANSFERASE"/>
    <property type="match status" value="1"/>
</dbReference>